<dbReference type="SUPFAM" id="SSF52156">
    <property type="entry name" value="Initiation factor IF2/eIF5b, domain 3"/>
    <property type="match status" value="1"/>
</dbReference>
<dbReference type="Gene3D" id="3.40.50.10050">
    <property type="entry name" value="Translation initiation factor IF- 2, domain 3"/>
    <property type="match status" value="1"/>
</dbReference>
<organism evidence="11 13">
    <name type="scientific">Puccinia coronata f. sp. avenae</name>
    <dbReference type="NCBI Taxonomy" id="200324"/>
    <lineage>
        <taxon>Eukaryota</taxon>
        <taxon>Fungi</taxon>
        <taxon>Dikarya</taxon>
        <taxon>Basidiomycota</taxon>
        <taxon>Pucciniomycotina</taxon>
        <taxon>Pucciniomycetes</taxon>
        <taxon>Pucciniales</taxon>
        <taxon>Pucciniaceae</taxon>
        <taxon>Puccinia</taxon>
    </lineage>
</organism>
<keyword evidence="3" id="KW-0547">Nucleotide-binding</keyword>
<dbReference type="EMBL" id="PGCI01000912">
    <property type="protein sequence ID" value="PLW11700.1"/>
    <property type="molecule type" value="Genomic_DNA"/>
</dbReference>
<proteinExistence type="inferred from homology"/>
<dbReference type="NCBIfam" id="TIGR00231">
    <property type="entry name" value="small_GTP"/>
    <property type="match status" value="1"/>
</dbReference>
<dbReference type="GO" id="GO:0003743">
    <property type="term" value="F:translation initiation factor activity"/>
    <property type="evidence" value="ECO:0007669"/>
    <property type="project" value="UniProtKB-KW"/>
</dbReference>
<evidence type="ECO:0000256" key="1">
    <source>
        <dbReference type="ARBA" id="ARBA00007733"/>
    </source>
</evidence>
<name>A0A2N5V2F2_9BASI</name>
<evidence type="ECO:0000256" key="3">
    <source>
        <dbReference type="ARBA" id="ARBA00022741"/>
    </source>
</evidence>
<evidence type="ECO:0000256" key="4">
    <source>
        <dbReference type="ARBA" id="ARBA00022917"/>
    </source>
</evidence>
<dbReference type="InterPro" id="IPR000795">
    <property type="entry name" value="T_Tr_GTP-bd_dom"/>
</dbReference>
<dbReference type="FunFam" id="2.40.30.10:FF:000008">
    <property type="entry name" value="Translation initiation factor IF-2"/>
    <property type="match status" value="1"/>
</dbReference>
<feature type="compositionally biased region" description="Low complexity" evidence="7">
    <location>
        <begin position="239"/>
        <end position="266"/>
    </location>
</feature>
<dbReference type="FunFam" id="3.40.50.10050:FF:000001">
    <property type="entry name" value="Translation initiation factor IF-2"/>
    <property type="match status" value="1"/>
</dbReference>
<evidence type="ECO:0000256" key="5">
    <source>
        <dbReference type="ARBA" id="ARBA00023134"/>
    </source>
</evidence>
<reference evidence="12 13" key="1">
    <citation type="submission" date="2017-11" db="EMBL/GenBank/DDBJ databases">
        <title>De novo assembly and phasing of dikaryotic genomes from two isolates of Puccinia coronata f. sp. avenae, the causal agent of oat crown rust.</title>
        <authorList>
            <person name="Miller M.E."/>
            <person name="Zhang Y."/>
            <person name="Omidvar V."/>
            <person name="Sperschneider J."/>
            <person name="Schwessinger B."/>
            <person name="Raley C."/>
            <person name="Palmer J.M."/>
            <person name="Garnica D."/>
            <person name="Upadhyaya N."/>
            <person name="Rathjen J."/>
            <person name="Taylor J.M."/>
            <person name="Park R.F."/>
            <person name="Dodds P.N."/>
            <person name="Hirsch C.D."/>
            <person name="Kianian S.F."/>
            <person name="Figueroa M."/>
        </authorList>
    </citation>
    <scope>NUCLEOTIDE SEQUENCE [LARGE SCALE GENOMIC DNA]</scope>
    <source>
        <strain evidence="9">12NC29</strain>
        <strain evidence="11">12SD80</strain>
    </source>
</reference>
<evidence type="ECO:0000256" key="2">
    <source>
        <dbReference type="ARBA" id="ARBA00022540"/>
    </source>
</evidence>
<evidence type="ECO:0000256" key="7">
    <source>
        <dbReference type="SAM" id="MobiDB-lite"/>
    </source>
</evidence>
<dbReference type="SUPFAM" id="SSF50447">
    <property type="entry name" value="Translation proteins"/>
    <property type="match status" value="2"/>
</dbReference>
<dbReference type="Pfam" id="PF11987">
    <property type="entry name" value="IF-2"/>
    <property type="match status" value="1"/>
</dbReference>
<dbReference type="InterPro" id="IPR023115">
    <property type="entry name" value="TIF_IF2_dom3"/>
</dbReference>
<feature type="compositionally biased region" description="Low complexity" evidence="7">
    <location>
        <begin position="84"/>
        <end position="122"/>
    </location>
</feature>
<evidence type="ECO:0000313" key="9">
    <source>
        <dbReference type="EMBL" id="PLW09576.1"/>
    </source>
</evidence>
<evidence type="ECO:0000256" key="6">
    <source>
        <dbReference type="ARBA" id="ARBA00025162"/>
    </source>
</evidence>
<dbReference type="InterPro" id="IPR009000">
    <property type="entry name" value="Transl_B-barrel_sf"/>
</dbReference>
<keyword evidence="4" id="KW-0648">Protein biosynthesis</keyword>
<dbReference type="Gene3D" id="2.40.30.10">
    <property type="entry name" value="Translation factors"/>
    <property type="match status" value="2"/>
</dbReference>
<dbReference type="InterPro" id="IPR005225">
    <property type="entry name" value="Small_GTP-bd"/>
</dbReference>
<dbReference type="Pfam" id="PF22042">
    <property type="entry name" value="EF-G_D2"/>
    <property type="match status" value="1"/>
</dbReference>
<gene>
    <name evidence="9" type="ORF">PCANC_23613</name>
    <name evidence="11" type="ORF">PCASD_09547</name>
    <name evidence="10" type="ORF">PCASD_20737</name>
</gene>
<dbReference type="EMBL" id="PGCI01000060">
    <property type="protein sequence ID" value="PLW44171.1"/>
    <property type="molecule type" value="Genomic_DNA"/>
</dbReference>
<dbReference type="SUPFAM" id="SSF52540">
    <property type="entry name" value="P-loop containing nucleoside triphosphate hydrolases"/>
    <property type="match status" value="1"/>
</dbReference>
<accession>A0A2N5V2F2</accession>
<dbReference type="PANTHER" id="PTHR43381">
    <property type="entry name" value="TRANSLATION INITIATION FACTOR IF-2-RELATED"/>
    <property type="match status" value="1"/>
</dbReference>
<feature type="domain" description="Tr-type G" evidence="8">
    <location>
        <begin position="418"/>
        <end position="598"/>
    </location>
</feature>
<evidence type="ECO:0000313" key="11">
    <source>
        <dbReference type="EMBL" id="PLW44171.1"/>
    </source>
</evidence>
<dbReference type="Gene3D" id="3.40.50.300">
    <property type="entry name" value="P-loop containing nucleotide triphosphate hydrolases"/>
    <property type="match status" value="1"/>
</dbReference>
<comment type="caution">
    <text evidence="11">The sequence shown here is derived from an EMBL/GenBank/DDBJ whole genome shotgun (WGS) entry which is preliminary data.</text>
</comment>
<keyword evidence="2" id="KW-0396">Initiation factor</keyword>
<protein>
    <recommendedName>
        <fullName evidence="8">Tr-type G domain-containing protein</fullName>
    </recommendedName>
</protein>
<dbReference type="FunFam" id="3.40.50.300:FF:000019">
    <property type="entry name" value="Translation initiation factor IF-2"/>
    <property type="match status" value="1"/>
</dbReference>
<dbReference type="PROSITE" id="PS51722">
    <property type="entry name" value="G_TR_2"/>
    <property type="match status" value="1"/>
</dbReference>
<evidence type="ECO:0000313" key="13">
    <source>
        <dbReference type="Proteomes" id="UP000235392"/>
    </source>
</evidence>
<dbReference type="Pfam" id="PF00009">
    <property type="entry name" value="GTP_EFTU"/>
    <property type="match status" value="1"/>
</dbReference>
<comment type="similarity">
    <text evidence="1">Belongs to the TRAFAC class translation factor GTPase superfamily. Classic translation factor GTPase family. IF-2 subfamily.</text>
</comment>
<dbReference type="AlphaFoldDB" id="A0A2N5V2F2"/>
<evidence type="ECO:0000313" key="12">
    <source>
        <dbReference type="Proteomes" id="UP000235388"/>
    </source>
</evidence>
<dbReference type="InterPro" id="IPR044145">
    <property type="entry name" value="IF2_II"/>
</dbReference>
<feature type="compositionally biased region" description="Polar residues" evidence="7">
    <location>
        <begin position="168"/>
        <end position="220"/>
    </location>
</feature>
<dbReference type="InterPro" id="IPR015760">
    <property type="entry name" value="TIF_IF2"/>
</dbReference>
<evidence type="ECO:0000313" key="10">
    <source>
        <dbReference type="EMBL" id="PLW11700.1"/>
    </source>
</evidence>
<dbReference type="InterPro" id="IPR036925">
    <property type="entry name" value="TIF_IF2_dom3_sf"/>
</dbReference>
<dbReference type="Proteomes" id="UP000235392">
    <property type="component" value="Unassembled WGS sequence"/>
</dbReference>
<dbReference type="GO" id="GO:0005525">
    <property type="term" value="F:GTP binding"/>
    <property type="evidence" value="ECO:0007669"/>
    <property type="project" value="UniProtKB-KW"/>
</dbReference>
<dbReference type="PRINTS" id="PR00315">
    <property type="entry name" value="ELONGATNFCT"/>
</dbReference>
<keyword evidence="12" id="KW-1185">Reference proteome</keyword>
<evidence type="ECO:0000259" key="8">
    <source>
        <dbReference type="PROSITE" id="PS51722"/>
    </source>
</evidence>
<dbReference type="GO" id="GO:0005737">
    <property type="term" value="C:cytoplasm"/>
    <property type="evidence" value="ECO:0007669"/>
    <property type="project" value="TreeGrafter"/>
</dbReference>
<feature type="compositionally biased region" description="Polar residues" evidence="7">
    <location>
        <begin position="127"/>
        <end position="146"/>
    </location>
</feature>
<dbReference type="InterPro" id="IPR053905">
    <property type="entry name" value="EF-G-like_DII"/>
</dbReference>
<feature type="region of interest" description="Disordered" evidence="7">
    <location>
        <begin position="84"/>
        <end position="295"/>
    </location>
</feature>
<dbReference type="OrthoDB" id="361630at2759"/>
<dbReference type="CDD" id="cd01887">
    <property type="entry name" value="IF2_eIF5B"/>
    <property type="match status" value="1"/>
</dbReference>
<sequence length="1011" mass="112718">MKRTTTNTIRAMIHCTQRSRFSTGVRTEQEAGKKRLEKLQQQPYHYQQNTHYQHQQQYQQQQYQQQQYQQQQYQQQQYQQQQYQQQNHQQQNHQQQNHQQQNHQQQNHQQQNHQQQRYQQQDHQNHPSGYQTGHTNHQQAYQNHPQGYQAHPQAHTNQQHGYQRPHQGYQNPQQGYPNTQQGYNNSHQQRYQPHYNNQHPNHQSPRPNLQQSQHAQQFRTAENRPPPNNRFQDGSKPANNKFQSSSSSNPNSQQQQQYGGNLRNQQLLKKRKDEEKKFRRIGILPTHVKPKSKPTQVVISKLAQEKKLRKLQDAAKPKDDKMLSHQPDHRVQKAKRELAIPSAITVSQLAQLTHQKLYRLQSLMQSAGLLDTRPDRILSTDDTAYLVLESGFEPIVNDTLAYDIYPDPAPADRSQLPLRPPVVCIMGHVDHGKTTLLDSLRKSSVAAGEAGGITQHIGAFEVALHDLMADAPTGEGPQTITFLDTPGHAAFSAMRSRGAMTTDVAVLVVAGDDGVKPQTQEVIELVRQTDVGVVVAITKCDKPGIDLHRTRASIYDAGIHVEGLGGEVPCVEVSAVTGKGLAELAETILAVAEVRDLRAERDGVRFEGRVIESDVERGHGNVASVITLRGNLHVGLDIIAGRSYGRVRQLIAVSGEPVSEISPGRPVRVSGWKSLPEAGSLVLGVESEEEAKRAYENRMLRFEELGLAEQIEVVNEKRAQAREAFESNKAELEGMTRRERVAHVRERNQQAAAQAKADSRNEEAAPGCLNVVVKADFTGTVEAVRTAIEGLGNADVKVKIVSCGVGNISESDARMAIAAGATLVGFNVKIDPMAFGPIESHKVPYTIESIIYRLVDRITNDLIQLLPKRFKERAIGEAKILQIFEVNASSKSSSSAAKVKSKVAGCKVTNGEIKKTCSVKILRNKEIIWKGDIKDLKQGKKETSGVQKGQEFGISFREASSASADSASVPGAGANDESGAATGQVFDRFEVDDEIVALDLVPIERTLHDGL</sequence>
<dbReference type="EMBL" id="PGCJ01001098">
    <property type="protein sequence ID" value="PLW09576.1"/>
    <property type="molecule type" value="Genomic_DNA"/>
</dbReference>
<dbReference type="InterPro" id="IPR027417">
    <property type="entry name" value="P-loop_NTPase"/>
</dbReference>
<keyword evidence="5" id="KW-0342">GTP-binding</keyword>
<dbReference type="Proteomes" id="UP000235388">
    <property type="component" value="Unassembled WGS sequence"/>
</dbReference>
<dbReference type="CDD" id="cd03702">
    <property type="entry name" value="IF2_mtIF2_II"/>
    <property type="match status" value="1"/>
</dbReference>
<dbReference type="GO" id="GO:0003924">
    <property type="term" value="F:GTPase activity"/>
    <property type="evidence" value="ECO:0007669"/>
    <property type="project" value="InterPro"/>
</dbReference>
<dbReference type="PANTHER" id="PTHR43381:SF20">
    <property type="entry name" value="TRANSLATION INITIATION FACTOR IF-2, MITOCHONDRIAL"/>
    <property type="match status" value="1"/>
</dbReference>
<comment type="function">
    <text evidence="6">One of the essential components for the initiation of protein synthesis. Protects formylmethionyl-tRNA from spontaneous hydrolysis and promotes its binding to the 30S ribosomal subunits. Also involved in the hydrolysis of GTP during the formation of the 70S ribosomal complex.</text>
</comment>
<dbReference type="STRING" id="200324.A0A2N5V2F2"/>